<organism evidence="12 13">
    <name type="scientific">Methanolobus halotolerans</name>
    <dbReference type="NCBI Taxonomy" id="2052935"/>
    <lineage>
        <taxon>Archaea</taxon>
        <taxon>Methanobacteriati</taxon>
        <taxon>Methanobacteriota</taxon>
        <taxon>Stenosarchaea group</taxon>
        <taxon>Methanomicrobia</taxon>
        <taxon>Methanosarcinales</taxon>
        <taxon>Methanosarcinaceae</taxon>
        <taxon>Methanolobus</taxon>
    </lineage>
</organism>
<feature type="domain" description="L-asparaginase N-terminal" evidence="9">
    <location>
        <begin position="80"/>
        <end position="268"/>
    </location>
</feature>
<dbReference type="PIRSF" id="PIRSF500175">
    <property type="entry name" value="Glu_ADT_D"/>
    <property type="match status" value="1"/>
</dbReference>
<dbReference type="Proteomes" id="UP000297295">
    <property type="component" value="Unassembled WGS sequence"/>
</dbReference>
<dbReference type="GO" id="GO:0050567">
    <property type="term" value="F:glutaminyl-tRNA synthase (glutamine-hydrolyzing) activity"/>
    <property type="evidence" value="ECO:0007669"/>
    <property type="project" value="UniProtKB-UniRule"/>
</dbReference>
<evidence type="ECO:0000259" key="11">
    <source>
        <dbReference type="Pfam" id="PF18195"/>
    </source>
</evidence>
<dbReference type="OrthoDB" id="371959at2157"/>
<dbReference type="PROSITE" id="PS00144">
    <property type="entry name" value="ASN_GLN_ASE_1"/>
    <property type="match status" value="1"/>
</dbReference>
<dbReference type="RefSeq" id="WP_135389555.1">
    <property type="nucleotide sequence ID" value="NZ_PGGK01000005.1"/>
</dbReference>
<evidence type="ECO:0000259" key="10">
    <source>
        <dbReference type="Pfam" id="PF17763"/>
    </source>
</evidence>
<dbReference type="GO" id="GO:0005524">
    <property type="term" value="F:ATP binding"/>
    <property type="evidence" value="ECO:0007669"/>
    <property type="project" value="UniProtKB-KW"/>
</dbReference>
<dbReference type="GO" id="GO:0006450">
    <property type="term" value="P:regulation of translational fidelity"/>
    <property type="evidence" value="ECO:0007669"/>
    <property type="project" value="InterPro"/>
</dbReference>
<dbReference type="Pfam" id="PF18195">
    <property type="entry name" value="GatD_N"/>
    <property type="match status" value="1"/>
</dbReference>
<dbReference type="InterPro" id="IPR027474">
    <property type="entry name" value="L-asparaginase_N"/>
</dbReference>
<keyword evidence="4 5" id="KW-0648">Protein biosynthesis</keyword>
<dbReference type="InterPro" id="IPR020827">
    <property type="entry name" value="Asparaginase/glutaminase_AS1"/>
</dbReference>
<dbReference type="Gene3D" id="3.40.50.1170">
    <property type="entry name" value="L-asparaginase, N-terminal domain"/>
    <property type="match status" value="1"/>
</dbReference>
<dbReference type="PANTHER" id="PTHR11707:SF28">
    <property type="entry name" value="60 KDA LYSOPHOSPHOLIPASE"/>
    <property type="match status" value="1"/>
</dbReference>
<keyword evidence="3 5" id="KW-0067">ATP-binding</keyword>
<feature type="active site" evidence="5 6">
    <location>
        <position position="89"/>
    </location>
</feature>
<feature type="domain" description="Asparaginase/glutaminase C-terminal" evidence="10">
    <location>
        <begin position="294"/>
        <end position="405"/>
    </location>
</feature>
<evidence type="ECO:0000313" key="13">
    <source>
        <dbReference type="Proteomes" id="UP000297295"/>
    </source>
</evidence>
<keyword evidence="2 5" id="KW-0547">Nucleotide-binding</keyword>
<dbReference type="PANTHER" id="PTHR11707">
    <property type="entry name" value="L-ASPARAGINASE"/>
    <property type="match status" value="1"/>
</dbReference>
<dbReference type="NCBIfam" id="TIGR02153">
    <property type="entry name" value="gatD_arch"/>
    <property type="match status" value="1"/>
</dbReference>
<evidence type="ECO:0000259" key="9">
    <source>
        <dbReference type="Pfam" id="PF00710"/>
    </source>
</evidence>
<protein>
    <recommendedName>
        <fullName evidence="5 8">Glutamyl-tRNA(Gln) amidotransferase subunit D</fullName>
        <shortName evidence="5">Glu-ADT subunit D</shortName>
        <ecNumber evidence="5 8">6.3.5.-</ecNumber>
    </recommendedName>
</protein>
<dbReference type="PIRSF" id="PIRSF001220">
    <property type="entry name" value="L-ASNase_gatD"/>
    <property type="match status" value="1"/>
</dbReference>
<dbReference type="EC" id="6.3.5.-" evidence="5 8"/>
<accession>A0A4E0QAN4</accession>
<dbReference type="PROSITE" id="PS51732">
    <property type="entry name" value="ASN_GLN_ASE_3"/>
    <property type="match status" value="1"/>
</dbReference>
<dbReference type="InterPro" id="IPR040919">
    <property type="entry name" value="Asparaginase_C"/>
</dbReference>
<evidence type="ECO:0000256" key="6">
    <source>
        <dbReference type="PROSITE-ProRule" id="PRU10099"/>
    </source>
</evidence>
<dbReference type="GO" id="GO:0006520">
    <property type="term" value="P:amino acid metabolic process"/>
    <property type="evidence" value="ECO:0007669"/>
    <property type="project" value="InterPro"/>
</dbReference>
<keyword evidence="12" id="KW-0808">Transferase</keyword>
<evidence type="ECO:0000313" key="12">
    <source>
        <dbReference type="EMBL" id="TGC09517.1"/>
    </source>
</evidence>
<dbReference type="InterPro" id="IPR027475">
    <property type="entry name" value="Asparaginase/glutaminase_AS2"/>
</dbReference>
<comment type="catalytic activity">
    <reaction evidence="5 8">
        <text>L-glutamyl-tRNA(Gln) + L-glutamine + ATP + H2O = L-glutaminyl-tRNA(Gln) + L-glutamate + ADP + phosphate + H(+)</text>
        <dbReference type="Rhea" id="RHEA:17521"/>
        <dbReference type="Rhea" id="RHEA-COMP:9681"/>
        <dbReference type="Rhea" id="RHEA-COMP:9684"/>
        <dbReference type="ChEBI" id="CHEBI:15377"/>
        <dbReference type="ChEBI" id="CHEBI:15378"/>
        <dbReference type="ChEBI" id="CHEBI:29985"/>
        <dbReference type="ChEBI" id="CHEBI:30616"/>
        <dbReference type="ChEBI" id="CHEBI:43474"/>
        <dbReference type="ChEBI" id="CHEBI:58359"/>
        <dbReference type="ChEBI" id="CHEBI:78520"/>
        <dbReference type="ChEBI" id="CHEBI:78521"/>
        <dbReference type="ChEBI" id="CHEBI:456216"/>
    </reaction>
</comment>
<dbReference type="InterPro" id="IPR037222">
    <property type="entry name" value="GatD_N_sf"/>
</dbReference>
<keyword evidence="13" id="KW-1185">Reference proteome</keyword>
<dbReference type="CDD" id="cd08962">
    <property type="entry name" value="GatD"/>
    <property type="match status" value="1"/>
</dbReference>
<feature type="active site" evidence="5 7">
    <location>
        <position position="165"/>
    </location>
</feature>
<dbReference type="GO" id="GO:0006412">
    <property type="term" value="P:translation"/>
    <property type="evidence" value="ECO:0007669"/>
    <property type="project" value="UniProtKB-UniRule"/>
</dbReference>
<name>A0A4E0QAN4_9EURY</name>
<dbReference type="SUPFAM" id="SSF141300">
    <property type="entry name" value="GatD N-terminal domain-like"/>
    <property type="match status" value="1"/>
</dbReference>
<comment type="similarity">
    <text evidence="5 8">Belongs to the asparaginase 1 family. GatD subfamily.</text>
</comment>
<comment type="function">
    <text evidence="5 8">Allows the formation of correctly charged Gln-tRNA(Gln) through the transamidation of misacylated Glu-tRNA(Gln) in organisms which lack glutaminyl-tRNA synthetase. The reaction takes place in the presence of glutamine and ATP through an activated gamma-phospho-Glu-tRNA(Gln). The GatDE system is specific for glutamate and does not act on aspartate.</text>
</comment>
<evidence type="ECO:0000256" key="3">
    <source>
        <dbReference type="ARBA" id="ARBA00022840"/>
    </source>
</evidence>
<dbReference type="Pfam" id="PF00710">
    <property type="entry name" value="Asparaginase"/>
    <property type="match status" value="1"/>
</dbReference>
<evidence type="ECO:0000256" key="8">
    <source>
        <dbReference type="RuleBase" id="RU004457"/>
    </source>
</evidence>
<dbReference type="AlphaFoldDB" id="A0A4E0QAN4"/>
<dbReference type="NCBIfam" id="TIGR00519">
    <property type="entry name" value="asnASE_I"/>
    <property type="match status" value="1"/>
</dbReference>
<dbReference type="SMART" id="SM00870">
    <property type="entry name" value="Asparaginase"/>
    <property type="match status" value="1"/>
</dbReference>
<gene>
    <name evidence="5" type="primary">gatD</name>
    <name evidence="12" type="ORF">CUN85_06720</name>
</gene>
<dbReference type="InterPro" id="IPR006033">
    <property type="entry name" value="AsnA_fam"/>
</dbReference>
<dbReference type="InterPro" id="IPR040918">
    <property type="entry name" value="GatD_N"/>
</dbReference>
<dbReference type="InterPro" id="IPR011878">
    <property type="entry name" value="GatD"/>
</dbReference>
<dbReference type="Gene3D" id="2.30.30.520">
    <property type="match status" value="1"/>
</dbReference>
<comment type="caution">
    <text evidence="12">The sequence shown here is derived from an EMBL/GenBank/DDBJ whole genome shotgun (WGS) entry which is preliminary data.</text>
</comment>
<feature type="active site" evidence="5">
    <location>
        <position position="166"/>
    </location>
</feature>
<dbReference type="SUPFAM" id="SSF53774">
    <property type="entry name" value="Glutaminase/Asparaginase"/>
    <property type="match status" value="1"/>
</dbReference>
<dbReference type="Pfam" id="PF17763">
    <property type="entry name" value="Asparaginase_C"/>
    <property type="match status" value="1"/>
</dbReference>
<dbReference type="PRINTS" id="PR00139">
    <property type="entry name" value="ASNGLNASE"/>
</dbReference>
<reference evidence="12 13" key="1">
    <citation type="submission" date="2017-11" db="EMBL/GenBank/DDBJ databases">
        <title>Isolation and Characterization of Methanogenic Archaea from Saline Meromictic Lake at Siberia.</title>
        <authorList>
            <person name="Shen Y."/>
            <person name="Huang H.-H."/>
            <person name="Lai M.-C."/>
            <person name="Chen S.-C."/>
        </authorList>
    </citation>
    <scope>NUCLEOTIDE SEQUENCE [LARGE SCALE GENOMIC DNA]</scope>
    <source>
        <strain evidence="12 13">SY-01</strain>
    </source>
</reference>
<sequence length="426" mass="45956">MEFEEGDRIKIEKDGVEYEGVVMPSTTRHIVIKMISGYNAGIDPENASIKVVQKKKAANNTLVAARGPDISVERPASLPKVSILSTGGTIASKIDYRTGAVTASFSADDILQAIPELKEIADFSGRAIYNILSENMKADYWQVLAKAIAEEIGKGADGIIVAHGTDTMMYSAAALSFMIETPVPIVFVGSQRSADRPSSDNAMNAICAALVAVSDIAEVTVVMHDDESDGRCAVHRGTKVRKMHTSRRDAFRSVNADPIAYVDYTGRELHATSTYTKRGARQLELNDSLEPRCALVKFTPGASPEILSYFTDAGYRGLVIEGTGLGHVSTEWIPHIENVIRSGIPVVVTSQCISGRVCNRVYDTGRDILKAGAIEGEDMLPEVALVKLMWALGQSDDIDTVAEIMTNAIAGEISERTLVSACECHE</sequence>
<feature type="active site" evidence="5">
    <location>
        <position position="242"/>
    </location>
</feature>
<comment type="subunit">
    <text evidence="5 8">Heterodimer of GatD and GatE.</text>
</comment>
<dbReference type="InterPro" id="IPR037152">
    <property type="entry name" value="L-asparaginase_N_sf"/>
</dbReference>
<dbReference type="GO" id="GO:0004067">
    <property type="term" value="F:asparaginase activity"/>
    <property type="evidence" value="ECO:0007669"/>
    <property type="project" value="UniProtKB-UniRule"/>
</dbReference>
<keyword evidence="1 5" id="KW-0436">Ligase</keyword>
<dbReference type="NCBIfam" id="NF003217">
    <property type="entry name" value="PRK04183.1"/>
    <property type="match status" value="1"/>
</dbReference>
<dbReference type="HAMAP" id="MF_00586">
    <property type="entry name" value="GatD"/>
    <property type="match status" value="1"/>
</dbReference>
<dbReference type="PROSITE" id="PS00917">
    <property type="entry name" value="ASN_GLN_ASE_2"/>
    <property type="match status" value="1"/>
</dbReference>
<proteinExistence type="inferred from homology"/>
<evidence type="ECO:0000256" key="1">
    <source>
        <dbReference type="ARBA" id="ARBA00022598"/>
    </source>
</evidence>
<dbReference type="GO" id="GO:0016740">
    <property type="term" value="F:transferase activity"/>
    <property type="evidence" value="ECO:0007669"/>
    <property type="project" value="UniProtKB-KW"/>
</dbReference>
<dbReference type="InterPro" id="IPR027473">
    <property type="entry name" value="L-asparaginase_C"/>
</dbReference>
<evidence type="ECO:0000256" key="7">
    <source>
        <dbReference type="PROSITE-ProRule" id="PRU10100"/>
    </source>
</evidence>
<feature type="domain" description="GatD N-terminal" evidence="11">
    <location>
        <begin position="3"/>
        <end position="52"/>
    </location>
</feature>
<dbReference type="InterPro" id="IPR006034">
    <property type="entry name" value="Asparaginase/glutaminase-like"/>
</dbReference>
<evidence type="ECO:0000256" key="5">
    <source>
        <dbReference type="HAMAP-Rule" id="MF_00586"/>
    </source>
</evidence>
<dbReference type="InterPro" id="IPR036152">
    <property type="entry name" value="Asp/glu_Ase-like_sf"/>
</dbReference>
<evidence type="ECO:0000256" key="4">
    <source>
        <dbReference type="ARBA" id="ARBA00022917"/>
    </source>
</evidence>
<evidence type="ECO:0000256" key="2">
    <source>
        <dbReference type="ARBA" id="ARBA00022741"/>
    </source>
</evidence>
<dbReference type="Gene3D" id="3.40.50.40">
    <property type="match status" value="1"/>
</dbReference>
<dbReference type="EMBL" id="PGGK01000005">
    <property type="protein sequence ID" value="TGC09517.1"/>
    <property type="molecule type" value="Genomic_DNA"/>
</dbReference>